<dbReference type="RefSeq" id="WP_116685971.1">
    <property type="nucleotide sequence ID" value="NZ_CAWNYD010000001.1"/>
</dbReference>
<keyword evidence="1" id="KW-0472">Membrane</keyword>
<evidence type="ECO:0000313" key="2">
    <source>
        <dbReference type="EMBL" id="PVZ72385.1"/>
    </source>
</evidence>
<keyword evidence="1" id="KW-1133">Transmembrane helix</keyword>
<dbReference type="EMBL" id="QDDL01000001">
    <property type="protein sequence ID" value="PVZ72385.1"/>
    <property type="molecule type" value="Genomic_DNA"/>
</dbReference>
<keyword evidence="3" id="KW-1185">Reference proteome</keyword>
<dbReference type="PIRSF" id="PIRSF029693">
    <property type="entry name" value="UCP029693"/>
    <property type="match status" value="1"/>
</dbReference>
<dbReference type="OrthoDB" id="5821246at2"/>
<proteinExistence type="predicted"/>
<dbReference type="Pfam" id="PF10095">
    <property type="entry name" value="DUF2333"/>
    <property type="match status" value="1"/>
</dbReference>
<name>A0A2V1H6J4_9GAMM</name>
<reference evidence="2 3" key="1">
    <citation type="submission" date="2018-04" db="EMBL/GenBank/DDBJ databases">
        <title>Thalassorhabdus spongiae gen. nov., sp. nov., isolated from a marine sponge in South-West Iceland.</title>
        <authorList>
            <person name="Knobloch S."/>
            <person name="Daussin A."/>
            <person name="Johannsson R."/>
            <person name="Marteinsson V.T."/>
        </authorList>
    </citation>
    <scope>NUCLEOTIDE SEQUENCE [LARGE SCALE GENOMIC DNA]</scope>
    <source>
        <strain evidence="2 3">Hp12</strain>
    </source>
</reference>
<feature type="transmembrane region" description="Helical" evidence="1">
    <location>
        <begin position="12"/>
        <end position="32"/>
    </location>
</feature>
<keyword evidence="1" id="KW-0812">Transmembrane</keyword>
<dbReference type="Proteomes" id="UP000244906">
    <property type="component" value="Unassembled WGS sequence"/>
</dbReference>
<comment type="caution">
    <text evidence="2">The sequence shown here is derived from an EMBL/GenBank/DDBJ whole genome shotgun (WGS) entry which is preliminary data.</text>
</comment>
<organism evidence="2 3">
    <name type="scientific">Pelagibaculum spongiae</name>
    <dbReference type="NCBI Taxonomy" id="2080658"/>
    <lineage>
        <taxon>Bacteria</taxon>
        <taxon>Pseudomonadati</taxon>
        <taxon>Pseudomonadota</taxon>
        <taxon>Gammaproteobacteria</taxon>
        <taxon>Oceanospirillales</taxon>
        <taxon>Pelagibaculum</taxon>
    </lineage>
</organism>
<evidence type="ECO:0000256" key="1">
    <source>
        <dbReference type="SAM" id="Phobius"/>
    </source>
</evidence>
<dbReference type="InterPro" id="IPR016936">
    <property type="entry name" value="UCP029693"/>
</dbReference>
<sequence>MNRKLQAGGVTLWLSLATVLLVVFLLVIASWWSSEPDVIALSKNTPAEVSGQASVRALIDVSTTLLDKPGGYLTNDVLPPSVMMDNMASWEFGVLAQVRNLTRGMRIYMARSQSQSTEDSDLAKANPKFNYDNNSWLLPSTESEYREGIAYLKSYQMRLVAGEAGFYPRADNLHSWLDGVEKDLGSLSQRLSASVGQKRIDMDNISGEVESKTPWMQIDNVLYEARGTCWALIHFLNAADKDFADVLQKKQARQSLLQIIRELEETQEPVWSPIVLNGTGFGLMPNYSLVMANYISRANAAIIDLRALLNQG</sequence>
<dbReference type="AlphaFoldDB" id="A0A2V1H6J4"/>
<protein>
    <submittedName>
        <fullName evidence="2">DUF2333 domain-containing protein</fullName>
    </submittedName>
</protein>
<accession>A0A2V1H6J4</accession>
<evidence type="ECO:0000313" key="3">
    <source>
        <dbReference type="Proteomes" id="UP000244906"/>
    </source>
</evidence>
<gene>
    <name evidence="2" type="ORF">DC094_05095</name>
</gene>